<keyword evidence="8" id="KW-0732">Signal</keyword>
<evidence type="ECO:0000256" key="5">
    <source>
        <dbReference type="ARBA" id="ARBA00023136"/>
    </source>
</evidence>
<dbReference type="PROSITE" id="PS52016">
    <property type="entry name" value="TONB_DEPENDENT_REC_3"/>
    <property type="match status" value="1"/>
</dbReference>
<dbReference type="Pfam" id="PF13715">
    <property type="entry name" value="CarbopepD_reg_2"/>
    <property type="match status" value="1"/>
</dbReference>
<evidence type="ECO:0000256" key="1">
    <source>
        <dbReference type="ARBA" id="ARBA00004571"/>
    </source>
</evidence>
<keyword evidence="2 7" id="KW-0813">Transport</keyword>
<evidence type="ECO:0000256" key="8">
    <source>
        <dbReference type="SAM" id="SignalP"/>
    </source>
</evidence>
<evidence type="ECO:0000256" key="4">
    <source>
        <dbReference type="ARBA" id="ARBA00022692"/>
    </source>
</evidence>
<accession>A0ABU1K6W9</accession>
<dbReference type="InterPro" id="IPR008969">
    <property type="entry name" value="CarboxyPept-like_regulatory"/>
</dbReference>
<evidence type="ECO:0000259" key="9">
    <source>
        <dbReference type="Pfam" id="PF07715"/>
    </source>
</evidence>
<dbReference type="InterPro" id="IPR023996">
    <property type="entry name" value="TonB-dep_OMP_SusC/RagA"/>
</dbReference>
<proteinExistence type="inferred from homology"/>
<evidence type="ECO:0000256" key="3">
    <source>
        <dbReference type="ARBA" id="ARBA00022452"/>
    </source>
</evidence>
<gene>
    <name evidence="10" type="ORF">GGR31_002005</name>
</gene>
<sequence length="1009" mass="112209">MRTKFSGILTLLLAFVVQISFAQEKTVTGTVTDPDGLPLPGVNIVIEDTSTGTQTDFDGNYSIQVSEGETLVFSYVGFVKQEIKVGNSNSYNVSMSSDNTLDEVVVQAYRTSSEKKSNIASSTVTSSTIENRPNANVIQTLQGQVAGLNIQTGSGQPGANSTVILRGAGSINGSIEPLYIIDGVPQNGDNFRSLNPNEIASVSVLKDAGATAIYGNRGANGVIIVETKRGSYNSSLEINYIGATGFTELQGNDYDLMNSQQLLTLENKRGLGLGATLTEEEIANYEVNTDWNDYFFRTGISQSHTLNLSSGSKNLASFTSLGYFNQEGILKTTDLNRFTFRNNLQGKSDNDKFNYSTNLTINWSRRNEATNVGTGGVNQNYVLGANNSAPYLSPSLYENSDQLFSLYQEDGTLLYTPLMLIDKLNNFSNQYDELKSIANISGSYKITDNITASANLGLDYTQTVRNVFQSSGAFNSLLFLESDQEFGGLDANSMSRQLIANVNSQLKYENTFNQKHNVELSLFTEYVKAHLRGFGFTQNGLNPKTSAPYAGTGYIGYDNTPYYVPDVNANKVDSGLFSYFAYGDYDYNSMFGLSGTVRRDASYRFNTTNRWGTFWSVAGRWNISEMDFMDNSAFNMLKLRASYGKTGNQNIAGESLFTLPNATRELYSATTGYNNQNTIGISQLGVATLKWEEIYQANIGLDFEVFDRRLRGSVDVYEKRTEDLYQGVQISAINAITSINKNFGTLKNTGIEFNINADVIKTEDFRLTLKANGAYNKNKIEDMPGPDGNSWDGESLTINQEGKMLNEYYAIPYAGVNPTNGNLLFYDINGNLTENPDPTADRRFTGKNLFPSMQGGFGFDLDYKNFFVSSLFTYVTDVWRYDYDYSGLIDRSNIGVFNLSNDIQRAWTPENTRTDIPSLSATNIGLDTNSDRFLKDASYVRMRYLTLGYNFTPEILKDTFFGQARIYVQGENLVTWTKWRGWDAESNRASDQYQYPTPRIYTLGIELKF</sequence>
<comment type="caution">
    <text evidence="10">The sequence shown here is derived from an EMBL/GenBank/DDBJ whole genome shotgun (WGS) entry which is preliminary data.</text>
</comment>
<dbReference type="InterPro" id="IPR036942">
    <property type="entry name" value="Beta-barrel_TonB_sf"/>
</dbReference>
<name>A0ABU1K6W9_9FLAO</name>
<dbReference type="InterPro" id="IPR037066">
    <property type="entry name" value="Plug_dom_sf"/>
</dbReference>
<dbReference type="RefSeq" id="WP_309728686.1">
    <property type="nucleotide sequence ID" value="NZ_JAVDQA010000005.1"/>
</dbReference>
<dbReference type="InterPro" id="IPR012910">
    <property type="entry name" value="Plug_dom"/>
</dbReference>
<evidence type="ECO:0000256" key="2">
    <source>
        <dbReference type="ARBA" id="ARBA00022448"/>
    </source>
</evidence>
<dbReference type="EMBL" id="JAVDQA010000005">
    <property type="protein sequence ID" value="MDR6301354.1"/>
    <property type="molecule type" value="Genomic_DNA"/>
</dbReference>
<keyword evidence="5 7" id="KW-0472">Membrane</keyword>
<dbReference type="Gene3D" id="2.170.130.10">
    <property type="entry name" value="TonB-dependent receptor, plug domain"/>
    <property type="match status" value="1"/>
</dbReference>
<dbReference type="Gene3D" id="2.60.40.1120">
    <property type="entry name" value="Carboxypeptidase-like, regulatory domain"/>
    <property type="match status" value="1"/>
</dbReference>
<keyword evidence="11" id="KW-1185">Reference proteome</keyword>
<dbReference type="SUPFAM" id="SSF49464">
    <property type="entry name" value="Carboxypeptidase regulatory domain-like"/>
    <property type="match status" value="1"/>
</dbReference>
<dbReference type="InterPro" id="IPR023997">
    <property type="entry name" value="TonB-dep_OMP_SusC/RagA_CS"/>
</dbReference>
<evidence type="ECO:0000313" key="11">
    <source>
        <dbReference type="Proteomes" id="UP001257659"/>
    </source>
</evidence>
<dbReference type="SUPFAM" id="SSF56935">
    <property type="entry name" value="Porins"/>
    <property type="match status" value="1"/>
</dbReference>
<feature type="chain" id="PRO_5045095577" evidence="8">
    <location>
        <begin position="23"/>
        <end position="1009"/>
    </location>
</feature>
<evidence type="ECO:0000313" key="10">
    <source>
        <dbReference type="EMBL" id="MDR6301354.1"/>
    </source>
</evidence>
<dbReference type="Proteomes" id="UP001257659">
    <property type="component" value="Unassembled WGS sequence"/>
</dbReference>
<dbReference type="NCBIfam" id="TIGR04057">
    <property type="entry name" value="SusC_RagA_signa"/>
    <property type="match status" value="1"/>
</dbReference>
<evidence type="ECO:0000256" key="6">
    <source>
        <dbReference type="ARBA" id="ARBA00023237"/>
    </source>
</evidence>
<comment type="similarity">
    <text evidence="7">Belongs to the TonB-dependent receptor family.</text>
</comment>
<evidence type="ECO:0000256" key="7">
    <source>
        <dbReference type="PROSITE-ProRule" id="PRU01360"/>
    </source>
</evidence>
<keyword evidence="3 7" id="KW-1134">Transmembrane beta strand</keyword>
<comment type="subcellular location">
    <subcellularLocation>
        <location evidence="1 7">Cell outer membrane</location>
        <topology evidence="1 7">Multi-pass membrane protein</topology>
    </subcellularLocation>
</comment>
<protein>
    <submittedName>
        <fullName evidence="10">TonB-linked SusC/RagA family outer membrane protein</fullName>
    </submittedName>
</protein>
<reference evidence="10 11" key="1">
    <citation type="submission" date="2023-07" db="EMBL/GenBank/DDBJ databases">
        <title>Genomic Encyclopedia of Type Strains, Phase IV (KMG-IV): sequencing the most valuable type-strain genomes for metagenomic binning, comparative biology and taxonomic classification.</title>
        <authorList>
            <person name="Goeker M."/>
        </authorList>
    </citation>
    <scope>NUCLEOTIDE SEQUENCE [LARGE SCALE GENOMIC DNA]</scope>
    <source>
        <strain evidence="10 11">DSM 102814</strain>
    </source>
</reference>
<keyword evidence="4 7" id="KW-0812">Transmembrane</keyword>
<feature type="signal peptide" evidence="8">
    <location>
        <begin position="1"/>
        <end position="22"/>
    </location>
</feature>
<dbReference type="InterPro" id="IPR039426">
    <property type="entry name" value="TonB-dep_rcpt-like"/>
</dbReference>
<dbReference type="Gene3D" id="2.40.170.20">
    <property type="entry name" value="TonB-dependent receptor, beta-barrel domain"/>
    <property type="match status" value="1"/>
</dbReference>
<feature type="domain" description="TonB-dependent receptor plug" evidence="9">
    <location>
        <begin position="115"/>
        <end position="222"/>
    </location>
</feature>
<organism evidence="10 11">
    <name type="scientific">Mesonia maritima</name>
    <dbReference type="NCBI Taxonomy" id="1793873"/>
    <lineage>
        <taxon>Bacteria</taxon>
        <taxon>Pseudomonadati</taxon>
        <taxon>Bacteroidota</taxon>
        <taxon>Flavobacteriia</taxon>
        <taxon>Flavobacteriales</taxon>
        <taxon>Flavobacteriaceae</taxon>
        <taxon>Mesonia</taxon>
    </lineage>
</organism>
<keyword evidence="6 7" id="KW-0998">Cell outer membrane</keyword>
<dbReference type="Pfam" id="PF07715">
    <property type="entry name" value="Plug"/>
    <property type="match status" value="1"/>
</dbReference>
<dbReference type="NCBIfam" id="TIGR04056">
    <property type="entry name" value="OMP_RagA_SusC"/>
    <property type="match status" value="1"/>
</dbReference>